<accession>A0ABZ2LHJ7</accession>
<name>A0ABZ2LHJ7_9BACT</name>
<evidence type="ECO:0000313" key="2">
    <source>
        <dbReference type="EMBL" id="WXB08625.1"/>
    </source>
</evidence>
<evidence type="ECO:0000313" key="3">
    <source>
        <dbReference type="Proteomes" id="UP001374803"/>
    </source>
</evidence>
<evidence type="ECO:0000256" key="1">
    <source>
        <dbReference type="SAM" id="Phobius"/>
    </source>
</evidence>
<keyword evidence="1" id="KW-1133">Transmembrane helix</keyword>
<feature type="transmembrane region" description="Helical" evidence="1">
    <location>
        <begin position="113"/>
        <end position="135"/>
    </location>
</feature>
<dbReference type="Proteomes" id="UP001374803">
    <property type="component" value="Chromosome"/>
</dbReference>
<reference evidence="2" key="1">
    <citation type="submission" date="2021-12" db="EMBL/GenBank/DDBJ databases">
        <title>Discovery of the Pendulisporaceae a myxobacterial family with distinct sporulation behavior and unique specialized metabolism.</title>
        <authorList>
            <person name="Garcia R."/>
            <person name="Popoff A."/>
            <person name="Bader C.D."/>
            <person name="Loehr J."/>
            <person name="Walesch S."/>
            <person name="Walt C."/>
            <person name="Boldt J."/>
            <person name="Bunk B."/>
            <person name="Haeckl F.J.F.P.J."/>
            <person name="Gunesch A.P."/>
            <person name="Birkelbach J."/>
            <person name="Nuebel U."/>
            <person name="Pietschmann T."/>
            <person name="Bach T."/>
            <person name="Mueller R."/>
        </authorList>
    </citation>
    <scope>NUCLEOTIDE SEQUENCE</scope>
    <source>
        <strain evidence="2">MSr11367</strain>
    </source>
</reference>
<organism evidence="2 3">
    <name type="scientific">Pendulispora rubella</name>
    <dbReference type="NCBI Taxonomy" id="2741070"/>
    <lineage>
        <taxon>Bacteria</taxon>
        <taxon>Pseudomonadati</taxon>
        <taxon>Myxococcota</taxon>
        <taxon>Myxococcia</taxon>
        <taxon>Myxococcales</taxon>
        <taxon>Sorangiineae</taxon>
        <taxon>Pendulisporaceae</taxon>
        <taxon>Pendulispora</taxon>
    </lineage>
</organism>
<dbReference type="RefSeq" id="WP_394838294.1">
    <property type="nucleotide sequence ID" value="NZ_CP089929.1"/>
</dbReference>
<keyword evidence="1" id="KW-0812">Transmembrane</keyword>
<sequence>MREETSGAVQGNIVVKCEYCDACEEMPLDAAERVTALRARLKEIKAKDDSLNAPALAMGRLYVQYSRYILMAMGVIVVFSMLDLPAYLRRFQILLDPINGVPIEIQREIVNQQIVFCAVPAGVLFGVGFGYIRLLRAYHKAMLPRLRARASLQPGLNARCRCCGAELPASVEAFVTCTHCTAQNLLTKELVKDRMKFLHKEIENYKARTHEMVERTSRSVANYRTYFYPSVYAALGIAGLVGIAVRIAVWAKFGV</sequence>
<keyword evidence="3" id="KW-1185">Reference proteome</keyword>
<gene>
    <name evidence="2" type="ORF">LVJ94_15435</name>
</gene>
<dbReference type="EMBL" id="CP089983">
    <property type="protein sequence ID" value="WXB08625.1"/>
    <property type="molecule type" value="Genomic_DNA"/>
</dbReference>
<feature type="transmembrane region" description="Helical" evidence="1">
    <location>
        <begin position="68"/>
        <end position="88"/>
    </location>
</feature>
<feature type="transmembrane region" description="Helical" evidence="1">
    <location>
        <begin position="226"/>
        <end position="249"/>
    </location>
</feature>
<proteinExistence type="predicted"/>
<protein>
    <submittedName>
        <fullName evidence="2">Uncharacterized protein</fullName>
    </submittedName>
</protein>
<keyword evidence="1" id="KW-0472">Membrane</keyword>